<dbReference type="Proteomes" id="UP001379533">
    <property type="component" value="Chromosome"/>
</dbReference>
<dbReference type="EMBL" id="CP089982">
    <property type="protein sequence ID" value="WXA91082.1"/>
    <property type="molecule type" value="Genomic_DNA"/>
</dbReference>
<name>A0ABZ2JX71_9BACT</name>
<keyword evidence="2" id="KW-1185">Reference proteome</keyword>
<accession>A0ABZ2JX71</accession>
<organism evidence="1 2">
    <name type="scientific">Pendulispora brunnea</name>
    <dbReference type="NCBI Taxonomy" id="2905690"/>
    <lineage>
        <taxon>Bacteria</taxon>
        <taxon>Pseudomonadati</taxon>
        <taxon>Myxococcota</taxon>
        <taxon>Myxococcia</taxon>
        <taxon>Myxococcales</taxon>
        <taxon>Sorangiineae</taxon>
        <taxon>Pendulisporaceae</taxon>
        <taxon>Pendulispora</taxon>
    </lineage>
</organism>
<gene>
    <name evidence="1" type="ORF">LZC95_32090</name>
</gene>
<evidence type="ECO:0000313" key="2">
    <source>
        <dbReference type="Proteomes" id="UP001379533"/>
    </source>
</evidence>
<protein>
    <submittedName>
        <fullName evidence="1">Uncharacterized protein</fullName>
    </submittedName>
</protein>
<evidence type="ECO:0000313" key="1">
    <source>
        <dbReference type="EMBL" id="WXA91082.1"/>
    </source>
</evidence>
<reference evidence="1 2" key="1">
    <citation type="submission" date="2021-12" db="EMBL/GenBank/DDBJ databases">
        <title>Discovery of the Pendulisporaceae a myxobacterial family with distinct sporulation behavior and unique specialized metabolism.</title>
        <authorList>
            <person name="Garcia R."/>
            <person name="Popoff A."/>
            <person name="Bader C.D."/>
            <person name="Loehr J."/>
            <person name="Walesch S."/>
            <person name="Walt C."/>
            <person name="Boldt J."/>
            <person name="Bunk B."/>
            <person name="Haeckl F.J.F.P.J."/>
            <person name="Gunesch A.P."/>
            <person name="Birkelbach J."/>
            <person name="Nuebel U."/>
            <person name="Pietschmann T."/>
            <person name="Bach T."/>
            <person name="Mueller R."/>
        </authorList>
    </citation>
    <scope>NUCLEOTIDE SEQUENCE [LARGE SCALE GENOMIC DNA]</scope>
    <source>
        <strain evidence="1 2">MSr12523</strain>
    </source>
</reference>
<dbReference type="RefSeq" id="WP_394841703.1">
    <property type="nucleotide sequence ID" value="NZ_CP089982.1"/>
</dbReference>
<proteinExistence type="predicted"/>
<sequence length="203" mass="22710">MLSDLTQLQRQVLKFYLDVFSDSNGDIQLYKARTHGQMGLTSFSREVKVAHILLPTDDGSTMHFYGTLGDSLAEVGKAVDHEHQFICIFDEKYDEAAVMVAYARVHHDIAGLLDAHSSFLLEETSALRSRGYSNVLVARADLFTPFENKNNALLAGVPNRILSLVPLEPREWTIKVEKGIDALFDEFKAIGRDLLCLRPVLDG</sequence>